<gene>
    <name evidence="2" type="ORF">BXZ70DRAFT_938953</name>
</gene>
<name>A0A8K0XQ73_9AGAR</name>
<evidence type="ECO:0000256" key="1">
    <source>
        <dbReference type="SAM" id="MobiDB-lite"/>
    </source>
</evidence>
<reference evidence="2" key="1">
    <citation type="journal article" date="2021" name="New Phytol.">
        <title>Evolutionary innovations through gain and loss of genes in the ectomycorrhizal Boletales.</title>
        <authorList>
            <person name="Wu G."/>
            <person name="Miyauchi S."/>
            <person name="Morin E."/>
            <person name="Kuo A."/>
            <person name="Drula E."/>
            <person name="Varga T."/>
            <person name="Kohler A."/>
            <person name="Feng B."/>
            <person name="Cao Y."/>
            <person name="Lipzen A."/>
            <person name="Daum C."/>
            <person name="Hundley H."/>
            <person name="Pangilinan J."/>
            <person name="Johnson J."/>
            <person name="Barry K."/>
            <person name="LaButti K."/>
            <person name="Ng V."/>
            <person name="Ahrendt S."/>
            <person name="Min B."/>
            <person name="Choi I.G."/>
            <person name="Park H."/>
            <person name="Plett J.M."/>
            <person name="Magnuson J."/>
            <person name="Spatafora J.W."/>
            <person name="Nagy L.G."/>
            <person name="Henrissat B."/>
            <person name="Grigoriev I.V."/>
            <person name="Yang Z.L."/>
            <person name="Xu J."/>
            <person name="Martin F.M."/>
        </authorList>
    </citation>
    <scope>NUCLEOTIDE SEQUENCE</scope>
    <source>
        <strain evidence="2">KKN 215</strain>
    </source>
</reference>
<dbReference type="AlphaFoldDB" id="A0A8K0XQ73"/>
<dbReference type="Proteomes" id="UP000813824">
    <property type="component" value="Unassembled WGS sequence"/>
</dbReference>
<organism evidence="2 3">
    <name type="scientific">Cristinia sonorae</name>
    <dbReference type="NCBI Taxonomy" id="1940300"/>
    <lineage>
        <taxon>Eukaryota</taxon>
        <taxon>Fungi</taxon>
        <taxon>Dikarya</taxon>
        <taxon>Basidiomycota</taxon>
        <taxon>Agaricomycotina</taxon>
        <taxon>Agaricomycetes</taxon>
        <taxon>Agaricomycetidae</taxon>
        <taxon>Agaricales</taxon>
        <taxon>Pleurotineae</taxon>
        <taxon>Stephanosporaceae</taxon>
        <taxon>Cristinia</taxon>
    </lineage>
</organism>
<dbReference type="EMBL" id="JAEVFJ010000016">
    <property type="protein sequence ID" value="KAH8100304.1"/>
    <property type="molecule type" value="Genomic_DNA"/>
</dbReference>
<comment type="caution">
    <text evidence="2">The sequence shown here is derived from an EMBL/GenBank/DDBJ whole genome shotgun (WGS) entry which is preliminary data.</text>
</comment>
<feature type="compositionally biased region" description="Polar residues" evidence="1">
    <location>
        <begin position="196"/>
        <end position="207"/>
    </location>
</feature>
<feature type="region of interest" description="Disordered" evidence="1">
    <location>
        <begin position="147"/>
        <end position="169"/>
    </location>
</feature>
<proteinExistence type="predicted"/>
<accession>A0A8K0XQ73</accession>
<feature type="region of interest" description="Disordered" evidence="1">
    <location>
        <begin position="193"/>
        <end position="217"/>
    </location>
</feature>
<dbReference type="OrthoDB" id="2574879at2759"/>
<keyword evidence="3" id="KW-1185">Reference proteome</keyword>
<protein>
    <submittedName>
        <fullName evidence="2">Uncharacterized protein</fullName>
    </submittedName>
</protein>
<evidence type="ECO:0000313" key="3">
    <source>
        <dbReference type="Proteomes" id="UP000813824"/>
    </source>
</evidence>
<sequence length="258" mass="28194">MSSRPRRALSQLQERRLVDYLEDHFLDLTRNFKKRADPSSSVPTLSAFLAAAHTLLSLILQIPPIDPSASLRTTFLLRLTGDVMDAIPGYKPGALSDANHGVLQDLLRWLEDLDNAWLTVLRSQVWDVDRREGVDLVLEVQADADADEGSTGELSVNGKRLKSTPPTQTERTRLRSLLIGGTAKMEEWMAELSVAGQRQQQGATSSDPGDGSRTEDLESALERMGLQQGFDDLFSGTLAEMGSLSAAVNVPEGMEGTC</sequence>
<evidence type="ECO:0000313" key="2">
    <source>
        <dbReference type="EMBL" id="KAH8100304.1"/>
    </source>
</evidence>